<feature type="domain" description="Fibronectin type-III" evidence="3">
    <location>
        <begin position="609"/>
        <end position="704"/>
    </location>
</feature>
<feature type="chain" id="PRO_5003312561" evidence="2">
    <location>
        <begin position="21"/>
        <end position="715"/>
    </location>
</feature>
<dbReference type="KEGG" id="hhy:Halhy_4024"/>
<dbReference type="OrthoDB" id="923194at2"/>
<sequence>MKTKAILLLLFLGLLSQGFSQSTSSTMRITGVHYQGRNLLRWVPADFANWRIGLSNGYRLQRFTLSQDGQTLSPTARNASLRTLATRIRPAAETVLEAMADTLDAAAVAAAAIYSDTFTVVALGQDDLTRASNETAENDNRYGFGLFAADVNYGVALASGLAFVDTTALSPNAVYVYTLYFYDPANPNTVGTALGTGSINIGQPLVLPPVPAPKVMVRGQDVLLSWSKQGLEASYIGYLVERSSDNGSSWEPRNNTPLLATESETPNADNQTLYFTDTLNAANVNYLYRIRGQSPYGFNGPFSASSSASSAPEELGVTPDIRELSRTANNTLQFNWTFAPEALPKIQGFKVYRAKLIDGPYTAITGLLSTSTTAHTDDQPMSSNYYVVKAVDLNGKEWESIPVLGQPADVTPPAAPNNLQGQIEANGNITLNWTANTESDLLGYRVYSSNLPNAEFLQMTEQPIERNSYTHNIDLKTLSENVYFKIMAIDQRQNNSGFSNVLVLKRPDVVPPAQPLLSGVEPMNKGATIQWTPSSSDDVVKHTLQRRPKGNTKWTDVHTWNDTLSQAQTWLDSTHTDEAEWEYRVLAYDEAGLISSSGIGKVRIPNPRRAVVAGLKAELSTSSNQLAVKLSWEYPEDARVHDFLIYRSIGAEPFVIYRTVALSENPPLMTTPSGKKLYTWKDVEVDQGLSYRYQIVARYLDGVSSPQSLVVQQGL</sequence>
<dbReference type="InterPro" id="IPR003961">
    <property type="entry name" value="FN3_dom"/>
</dbReference>
<protein>
    <submittedName>
        <fullName evidence="4">Fibronectin type III domain protein</fullName>
    </submittedName>
</protein>
<dbReference type="Gene3D" id="2.60.40.10">
    <property type="entry name" value="Immunoglobulins"/>
    <property type="match status" value="4"/>
</dbReference>
<name>F4L5N7_HALH1</name>
<feature type="domain" description="Fibronectin type-III" evidence="3">
    <location>
        <begin position="413"/>
        <end position="496"/>
    </location>
</feature>
<reference key="2">
    <citation type="submission" date="2011-04" db="EMBL/GenBank/DDBJ databases">
        <title>Complete sequence of chromosome of Haliscomenobacter hydrossis DSM 1100.</title>
        <authorList>
            <consortium name="US DOE Joint Genome Institute (JGI-PGF)"/>
            <person name="Lucas S."/>
            <person name="Han J."/>
            <person name="Lapidus A."/>
            <person name="Bruce D."/>
            <person name="Goodwin L."/>
            <person name="Pitluck S."/>
            <person name="Peters L."/>
            <person name="Kyrpides N."/>
            <person name="Mavromatis K."/>
            <person name="Ivanova N."/>
            <person name="Ovchinnikova G."/>
            <person name="Pagani I."/>
            <person name="Daligault H."/>
            <person name="Detter J.C."/>
            <person name="Han C."/>
            <person name="Land M."/>
            <person name="Hauser L."/>
            <person name="Markowitz V."/>
            <person name="Cheng J.-F."/>
            <person name="Hugenholtz P."/>
            <person name="Woyke T."/>
            <person name="Wu D."/>
            <person name="Verbarg S."/>
            <person name="Frueling A."/>
            <person name="Brambilla E."/>
            <person name="Klenk H.-P."/>
            <person name="Eisen J.A."/>
        </authorList>
    </citation>
    <scope>NUCLEOTIDE SEQUENCE</scope>
    <source>
        <strain>DSM 1100</strain>
    </source>
</reference>
<proteinExistence type="predicted"/>
<organism evidence="4 5">
    <name type="scientific">Haliscomenobacter hydrossis (strain ATCC 27775 / DSM 1100 / LMG 10767 / O)</name>
    <dbReference type="NCBI Taxonomy" id="760192"/>
    <lineage>
        <taxon>Bacteria</taxon>
        <taxon>Pseudomonadati</taxon>
        <taxon>Bacteroidota</taxon>
        <taxon>Saprospiria</taxon>
        <taxon>Saprospirales</taxon>
        <taxon>Haliscomenobacteraceae</taxon>
        <taxon>Haliscomenobacter</taxon>
    </lineage>
</organism>
<evidence type="ECO:0000313" key="5">
    <source>
        <dbReference type="Proteomes" id="UP000008461"/>
    </source>
</evidence>
<dbReference type="Proteomes" id="UP000008461">
    <property type="component" value="Chromosome"/>
</dbReference>
<evidence type="ECO:0000256" key="2">
    <source>
        <dbReference type="SAM" id="SignalP"/>
    </source>
</evidence>
<keyword evidence="2" id="KW-0732">Signal</keyword>
<evidence type="ECO:0000259" key="3">
    <source>
        <dbReference type="SMART" id="SM00060"/>
    </source>
</evidence>
<feature type="domain" description="Fibronectin type-III" evidence="3">
    <location>
        <begin position="512"/>
        <end position="594"/>
    </location>
</feature>
<dbReference type="AlphaFoldDB" id="F4L5N7"/>
<dbReference type="SUPFAM" id="SSF49265">
    <property type="entry name" value="Fibronectin type III"/>
    <property type="match status" value="2"/>
</dbReference>
<dbReference type="eggNOG" id="COG4733">
    <property type="taxonomic scope" value="Bacteria"/>
</dbReference>
<dbReference type="InterPro" id="IPR036116">
    <property type="entry name" value="FN3_sf"/>
</dbReference>
<keyword evidence="5" id="KW-1185">Reference proteome</keyword>
<feature type="compositionally biased region" description="Polar residues" evidence="1">
    <location>
        <begin position="245"/>
        <end position="265"/>
    </location>
</feature>
<dbReference type="STRING" id="760192.Halhy_4024"/>
<dbReference type="EMBL" id="CP002691">
    <property type="protein sequence ID" value="AEE51872.1"/>
    <property type="molecule type" value="Genomic_DNA"/>
</dbReference>
<evidence type="ECO:0000313" key="4">
    <source>
        <dbReference type="EMBL" id="AEE51872.1"/>
    </source>
</evidence>
<dbReference type="HOGENOM" id="CLU_024316_0_0_10"/>
<dbReference type="RefSeq" id="WP_013766410.1">
    <property type="nucleotide sequence ID" value="NC_015510.1"/>
</dbReference>
<dbReference type="SMART" id="SM00060">
    <property type="entry name" value="FN3"/>
    <property type="match status" value="4"/>
</dbReference>
<gene>
    <name evidence="4" type="ordered locus">Halhy_4024</name>
</gene>
<feature type="domain" description="Fibronectin type-III" evidence="3">
    <location>
        <begin position="207"/>
        <end position="299"/>
    </location>
</feature>
<accession>F4L5N7</accession>
<feature type="signal peptide" evidence="2">
    <location>
        <begin position="1"/>
        <end position="20"/>
    </location>
</feature>
<feature type="region of interest" description="Disordered" evidence="1">
    <location>
        <begin position="244"/>
        <end position="265"/>
    </location>
</feature>
<reference evidence="4 5" key="1">
    <citation type="journal article" date="2011" name="Stand. Genomic Sci.">
        <title>Complete genome sequence of Haliscomenobacter hydrossis type strain (O).</title>
        <authorList>
            <consortium name="US DOE Joint Genome Institute (JGI-PGF)"/>
            <person name="Daligault H."/>
            <person name="Lapidus A."/>
            <person name="Zeytun A."/>
            <person name="Nolan M."/>
            <person name="Lucas S."/>
            <person name="Del Rio T.G."/>
            <person name="Tice H."/>
            <person name="Cheng J.F."/>
            <person name="Tapia R."/>
            <person name="Han C."/>
            <person name="Goodwin L."/>
            <person name="Pitluck S."/>
            <person name="Liolios K."/>
            <person name="Pagani I."/>
            <person name="Ivanova N."/>
            <person name="Huntemann M."/>
            <person name="Mavromatis K."/>
            <person name="Mikhailova N."/>
            <person name="Pati A."/>
            <person name="Chen A."/>
            <person name="Palaniappan K."/>
            <person name="Land M."/>
            <person name="Hauser L."/>
            <person name="Brambilla E.M."/>
            <person name="Rohde M."/>
            <person name="Verbarg S."/>
            <person name="Goker M."/>
            <person name="Bristow J."/>
            <person name="Eisen J.A."/>
            <person name="Markowitz V."/>
            <person name="Hugenholtz P."/>
            <person name="Kyrpides N.C."/>
            <person name="Klenk H.P."/>
            <person name="Woyke T."/>
        </authorList>
    </citation>
    <scope>NUCLEOTIDE SEQUENCE [LARGE SCALE GENOMIC DNA]</scope>
    <source>
        <strain evidence="5">ATCC 27775 / DSM 1100 / LMG 10767 / O</strain>
    </source>
</reference>
<evidence type="ECO:0000256" key="1">
    <source>
        <dbReference type="SAM" id="MobiDB-lite"/>
    </source>
</evidence>
<dbReference type="InterPro" id="IPR013783">
    <property type="entry name" value="Ig-like_fold"/>
</dbReference>